<feature type="transmembrane region" description="Helical" evidence="9">
    <location>
        <begin position="55"/>
        <end position="73"/>
    </location>
</feature>
<feature type="transmembrane region" description="Helical" evidence="9">
    <location>
        <begin position="85"/>
        <end position="106"/>
    </location>
</feature>
<keyword evidence="8 9" id="KW-0472">Membrane</keyword>
<proteinExistence type="inferred from homology"/>
<dbReference type="STRING" id="195064.SAMN05421721_101246"/>
<evidence type="ECO:0000256" key="7">
    <source>
        <dbReference type="ARBA" id="ARBA00023065"/>
    </source>
</evidence>
<name>A0A1I4PFC8_ECTMO</name>
<dbReference type="InterPro" id="IPR038770">
    <property type="entry name" value="Na+/solute_symporter_sf"/>
</dbReference>
<dbReference type="InterPro" id="IPR036291">
    <property type="entry name" value="NAD(P)-bd_dom_sf"/>
</dbReference>
<dbReference type="RefSeq" id="WP_090483370.1">
    <property type="nucleotide sequence ID" value="NZ_FOUO01000001.1"/>
</dbReference>
<dbReference type="SUPFAM" id="SSF51735">
    <property type="entry name" value="NAD(P)-binding Rossmann-fold domains"/>
    <property type="match status" value="1"/>
</dbReference>
<reference evidence="12 13" key="1">
    <citation type="submission" date="2016-10" db="EMBL/GenBank/DDBJ databases">
        <authorList>
            <person name="de Groot N.N."/>
        </authorList>
    </citation>
    <scope>NUCLEOTIDE SEQUENCE [LARGE SCALE GENOMIC DNA]</scope>
    <source>
        <strain evidence="12 13">DSM 4180</strain>
    </source>
</reference>
<keyword evidence="13" id="KW-1185">Reference proteome</keyword>
<dbReference type="InterPro" id="IPR003148">
    <property type="entry name" value="RCK_N"/>
</dbReference>
<evidence type="ECO:0000256" key="4">
    <source>
        <dbReference type="ARBA" id="ARBA00022449"/>
    </source>
</evidence>
<dbReference type="Pfam" id="PF02254">
    <property type="entry name" value="TrkA_N"/>
    <property type="match status" value="1"/>
</dbReference>
<comment type="similarity">
    <text evidence="2">Belongs to the monovalent cation:proton antiporter 2 (CPA2) transporter (TC 2.A.37) family.</text>
</comment>
<dbReference type="Gene3D" id="1.20.1530.20">
    <property type="match status" value="1"/>
</dbReference>
<dbReference type="InterPro" id="IPR006153">
    <property type="entry name" value="Cation/H_exchanger_TM"/>
</dbReference>
<keyword evidence="6 9" id="KW-1133">Transmembrane helix</keyword>
<dbReference type="PANTHER" id="PTHR42751:SF1">
    <property type="entry name" value="CATION_PROTON ANTIPORTER YBAL-RELATED"/>
    <property type="match status" value="1"/>
</dbReference>
<feature type="transmembrane region" description="Helical" evidence="9">
    <location>
        <begin position="271"/>
        <end position="295"/>
    </location>
</feature>
<feature type="domain" description="RCK N-terminal" evidence="11">
    <location>
        <begin position="383"/>
        <end position="495"/>
    </location>
</feature>
<dbReference type="EMBL" id="FOUO01000001">
    <property type="protein sequence ID" value="SFM26471.1"/>
    <property type="molecule type" value="Genomic_DNA"/>
</dbReference>
<evidence type="ECO:0000259" key="10">
    <source>
        <dbReference type="Pfam" id="PF00999"/>
    </source>
</evidence>
<dbReference type="Proteomes" id="UP000199556">
    <property type="component" value="Unassembled WGS sequence"/>
</dbReference>
<comment type="subcellular location">
    <subcellularLocation>
        <location evidence="1">Membrane</location>
        <topology evidence="1">Multi-pass membrane protein</topology>
    </subcellularLocation>
</comment>
<dbReference type="OrthoDB" id="3418949at2"/>
<keyword evidence="7" id="KW-0406">Ion transport</keyword>
<evidence type="ECO:0000256" key="5">
    <source>
        <dbReference type="ARBA" id="ARBA00022692"/>
    </source>
</evidence>
<feature type="transmembrane region" description="Helical" evidence="9">
    <location>
        <begin position="196"/>
        <end position="214"/>
    </location>
</feature>
<keyword evidence="4" id="KW-0050">Antiport</keyword>
<feature type="transmembrane region" description="Helical" evidence="9">
    <location>
        <begin position="144"/>
        <end position="165"/>
    </location>
</feature>
<keyword evidence="5 9" id="KW-0812">Transmembrane</keyword>
<feature type="transmembrane region" description="Helical" evidence="9">
    <location>
        <begin position="112"/>
        <end position="132"/>
    </location>
</feature>
<evidence type="ECO:0000256" key="2">
    <source>
        <dbReference type="ARBA" id="ARBA00005551"/>
    </source>
</evidence>
<evidence type="ECO:0000313" key="13">
    <source>
        <dbReference type="Proteomes" id="UP000199556"/>
    </source>
</evidence>
<feature type="transmembrane region" description="Helical" evidence="9">
    <location>
        <begin position="7"/>
        <end position="35"/>
    </location>
</feature>
<dbReference type="AlphaFoldDB" id="A0A1I4PFC8"/>
<evidence type="ECO:0000259" key="11">
    <source>
        <dbReference type="Pfam" id="PF02254"/>
    </source>
</evidence>
<feature type="transmembrane region" description="Helical" evidence="9">
    <location>
        <begin position="302"/>
        <end position="321"/>
    </location>
</feature>
<evidence type="ECO:0000256" key="9">
    <source>
        <dbReference type="SAM" id="Phobius"/>
    </source>
</evidence>
<gene>
    <name evidence="12" type="ORF">SAMN05421721_101246</name>
</gene>
<dbReference type="PANTHER" id="PTHR42751">
    <property type="entry name" value="SODIUM/HYDROGEN EXCHANGER FAMILY/TRKA DOMAIN PROTEIN"/>
    <property type="match status" value="1"/>
</dbReference>
<dbReference type="Pfam" id="PF00999">
    <property type="entry name" value="Na_H_Exchanger"/>
    <property type="match status" value="1"/>
</dbReference>
<accession>A0A1I4PFC8</accession>
<dbReference type="GO" id="GO:1902600">
    <property type="term" value="P:proton transmembrane transport"/>
    <property type="evidence" value="ECO:0007669"/>
    <property type="project" value="InterPro"/>
</dbReference>
<evidence type="ECO:0000256" key="3">
    <source>
        <dbReference type="ARBA" id="ARBA00022448"/>
    </source>
</evidence>
<dbReference type="Gene3D" id="3.40.50.720">
    <property type="entry name" value="NAD(P)-binding Rossmann-like Domain"/>
    <property type="match status" value="1"/>
</dbReference>
<feature type="transmembrane region" description="Helical" evidence="9">
    <location>
        <begin position="327"/>
        <end position="345"/>
    </location>
</feature>
<dbReference type="GO" id="GO:0016020">
    <property type="term" value="C:membrane"/>
    <property type="evidence" value="ECO:0007669"/>
    <property type="project" value="UniProtKB-SubCell"/>
</dbReference>
<dbReference type="GO" id="GO:0015297">
    <property type="term" value="F:antiporter activity"/>
    <property type="evidence" value="ECO:0007669"/>
    <property type="project" value="UniProtKB-KW"/>
</dbReference>
<dbReference type="GO" id="GO:0006813">
    <property type="term" value="P:potassium ion transport"/>
    <property type="evidence" value="ECO:0007669"/>
    <property type="project" value="InterPro"/>
</dbReference>
<evidence type="ECO:0000256" key="6">
    <source>
        <dbReference type="ARBA" id="ARBA00022989"/>
    </source>
</evidence>
<evidence type="ECO:0000256" key="1">
    <source>
        <dbReference type="ARBA" id="ARBA00004141"/>
    </source>
</evidence>
<keyword evidence="3" id="KW-0813">Transport</keyword>
<feature type="domain" description="Cation/H+ exchanger transmembrane" evidence="10">
    <location>
        <begin position="9"/>
        <end position="338"/>
    </location>
</feature>
<evidence type="ECO:0000256" key="8">
    <source>
        <dbReference type="ARBA" id="ARBA00023136"/>
    </source>
</evidence>
<protein>
    <submittedName>
        <fullName evidence="12">Transporter, CPA2 family</fullName>
    </submittedName>
</protein>
<evidence type="ECO:0000313" key="12">
    <source>
        <dbReference type="EMBL" id="SFM26471.1"/>
    </source>
</evidence>
<organism evidence="12 13">
    <name type="scientific">Ectothiorhodospira mobilis</name>
    <dbReference type="NCBI Taxonomy" id="195064"/>
    <lineage>
        <taxon>Bacteria</taxon>
        <taxon>Pseudomonadati</taxon>
        <taxon>Pseudomonadota</taxon>
        <taxon>Gammaproteobacteria</taxon>
        <taxon>Chromatiales</taxon>
        <taxon>Ectothiorhodospiraceae</taxon>
        <taxon>Ectothiorhodospira</taxon>
    </lineage>
</organism>
<sequence>MIEVISLSFAFVFGMLVRLVGLPPLVGFLAAGFALNYFGPGLGLPQQTGEVLDHVAHLGVLLLLFTVGLKLKLRNLVERAVLGGALLHFLFTVVLFLGVFIALPMLPGGETALTLAIVLAFSSTVLAAKVLEAKRELRAFHGRMAIGILIIQDLLALLVLAVAGGHEPSPWALLLIALPLLRPVLHWLLDLAGHDELVVVMGVVLAIVVGGWGFDLFGLSPEVGALAMGVMLSGHARAQEIGNALWGLKELFLVGFFLQIGMSGLPDLEAALFGLGLALLLPVKGALFFFLLLGFGLRARNAFLAALSLSSYSEFGLIVAAAVLQDWLVPLALAVTFSFVLSAPLNRVSHSLFDRLESRLRRFERRSRHPDEQPVSLGDAELLVVGMGRTGTAAFNVLTRNGARVAGVDADTTKVAEHQKQDRHVVYADAEDICFWNGVDLDGIRAVILATPDFEGKQIAARRLRRRGFSGLIVAQIMYEDEEAPLRREGVDEIYMAMVGAGMGLASTAWDRLQGGKAGRRAKDPGQHKASILR</sequence>